<protein>
    <submittedName>
        <fullName evidence="1">Uncharacterized protein</fullName>
    </submittedName>
</protein>
<keyword evidence="2" id="KW-1185">Reference proteome</keyword>
<reference evidence="1 2" key="1">
    <citation type="journal article" date="2019" name="G3 (Bethesda)">
        <title>Sequencing of a Wild Apple (Malus baccata) Genome Unravels the Differences Between Cultivated and Wild Apple Species Regarding Disease Resistance and Cold Tolerance.</title>
        <authorList>
            <person name="Chen X."/>
        </authorList>
    </citation>
    <scope>NUCLEOTIDE SEQUENCE [LARGE SCALE GENOMIC DNA]</scope>
    <source>
        <strain evidence="2">cv. Shandingzi</strain>
        <tissue evidence="1">Leaves</tissue>
    </source>
</reference>
<dbReference type="EMBL" id="VIEB01000930">
    <property type="protein sequence ID" value="TQD78044.1"/>
    <property type="molecule type" value="Genomic_DNA"/>
</dbReference>
<accession>A0A540KUY7</accession>
<evidence type="ECO:0000313" key="1">
    <source>
        <dbReference type="EMBL" id="TQD78044.1"/>
    </source>
</evidence>
<proteinExistence type="predicted"/>
<sequence>MRNLGSLPGPSDSLFYICFQISWGVLEKERQSDATAKTETFIAPESSIGEVHDEFGHFADKNINWDALIEMHRISNQGADACSFPTSTGNFKKN</sequence>
<evidence type="ECO:0000313" key="2">
    <source>
        <dbReference type="Proteomes" id="UP000315295"/>
    </source>
</evidence>
<organism evidence="1 2">
    <name type="scientific">Malus baccata</name>
    <name type="common">Siberian crab apple</name>
    <name type="synonym">Pyrus baccata</name>
    <dbReference type="NCBI Taxonomy" id="106549"/>
    <lineage>
        <taxon>Eukaryota</taxon>
        <taxon>Viridiplantae</taxon>
        <taxon>Streptophyta</taxon>
        <taxon>Embryophyta</taxon>
        <taxon>Tracheophyta</taxon>
        <taxon>Spermatophyta</taxon>
        <taxon>Magnoliopsida</taxon>
        <taxon>eudicotyledons</taxon>
        <taxon>Gunneridae</taxon>
        <taxon>Pentapetalae</taxon>
        <taxon>rosids</taxon>
        <taxon>fabids</taxon>
        <taxon>Rosales</taxon>
        <taxon>Rosaceae</taxon>
        <taxon>Amygdaloideae</taxon>
        <taxon>Maleae</taxon>
        <taxon>Malus</taxon>
    </lineage>
</organism>
<dbReference type="AlphaFoldDB" id="A0A540KUY7"/>
<gene>
    <name evidence="1" type="ORF">C1H46_036396</name>
</gene>
<comment type="caution">
    <text evidence="1">The sequence shown here is derived from an EMBL/GenBank/DDBJ whole genome shotgun (WGS) entry which is preliminary data.</text>
</comment>
<name>A0A540KUY7_MALBA</name>
<dbReference type="Proteomes" id="UP000315295">
    <property type="component" value="Unassembled WGS sequence"/>
</dbReference>